<keyword evidence="3" id="KW-0282">Flagellum</keyword>
<comment type="caution">
    <text evidence="3">The sequence shown here is derived from an EMBL/GenBank/DDBJ whole genome shotgun (WGS) entry which is preliminary data.</text>
</comment>
<name>A0A090T397_9VIBR</name>
<protein>
    <submittedName>
        <fullName evidence="3">Flagellar protein FlgJ</fullName>
    </submittedName>
</protein>
<accession>A0A090T397</accession>
<evidence type="ECO:0000256" key="1">
    <source>
        <dbReference type="ARBA" id="ARBA00022795"/>
    </source>
</evidence>
<dbReference type="EMBL" id="BBMT01000005">
    <property type="protein sequence ID" value="GAL34460.1"/>
    <property type="molecule type" value="Genomic_DNA"/>
</dbReference>
<dbReference type="AlphaFoldDB" id="A0A090T397"/>
<reference evidence="3 4" key="2">
    <citation type="submission" date="2014-09" db="EMBL/GenBank/DDBJ databases">
        <authorList>
            <consortium name="NBRP consortium"/>
            <person name="Sawabe T."/>
            <person name="Meirelles P."/>
            <person name="Nakanishi M."/>
            <person name="Sayaka M."/>
            <person name="Hattori M."/>
            <person name="Ohkuma M."/>
        </authorList>
    </citation>
    <scope>NUCLEOTIDE SEQUENCE [LARGE SCALE GENOMIC DNA]</scope>
    <source>
        <strain evidence="3 4">JCM 19240</strain>
    </source>
</reference>
<proteinExistence type="predicted"/>
<feature type="domain" description="Flagellar protein FlgJ N-terminal" evidence="2">
    <location>
        <begin position="120"/>
        <end position="171"/>
    </location>
</feature>
<organism evidence="3 4">
    <name type="scientific">Vibrio maritimus</name>
    <dbReference type="NCBI Taxonomy" id="990268"/>
    <lineage>
        <taxon>Bacteria</taxon>
        <taxon>Pseudomonadati</taxon>
        <taxon>Pseudomonadota</taxon>
        <taxon>Gammaproteobacteria</taxon>
        <taxon>Vibrionales</taxon>
        <taxon>Vibrionaceae</taxon>
        <taxon>Vibrio</taxon>
    </lineage>
</organism>
<keyword evidence="4" id="KW-1185">Reference proteome</keyword>
<keyword evidence="3" id="KW-0966">Cell projection</keyword>
<dbReference type="Pfam" id="PF10135">
    <property type="entry name" value="Rod-binding"/>
    <property type="match status" value="1"/>
</dbReference>
<dbReference type="GO" id="GO:0044781">
    <property type="term" value="P:bacterial-type flagellum organization"/>
    <property type="evidence" value="ECO:0007669"/>
    <property type="project" value="UniProtKB-KW"/>
</dbReference>
<dbReference type="Proteomes" id="UP000029224">
    <property type="component" value="Unassembled WGS sequence"/>
</dbReference>
<reference evidence="3 4" key="1">
    <citation type="submission" date="2014-09" db="EMBL/GenBank/DDBJ databases">
        <title>Vibrio maritimus JCM 19240. (C210) whole genome shotgun sequence.</title>
        <authorList>
            <person name="Sawabe T."/>
            <person name="Meirelles P."/>
            <person name="Nakanishi M."/>
            <person name="Sayaka M."/>
            <person name="Hattori M."/>
            <person name="Ohkuma M."/>
        </authorList>
    </citation>
    <scope>NUCLEOTIDE SEQUENCE [LARGE SCALE GENOMIC DNA]</scope>
    <source>
        <strain evidence="3 4">JCM 19240</strain>
    </source>
</reference>
<keyword evidence="1" id="KW-1005">Bacterial flagellum biogenesis</keyword>
<dbReference type="InterPro" id="IPR019301">
    <property type="entry name" value="Flagellar_prot_FlgJ_N"/>
</dbReference>
<evidence type="ECO:0000313" key="4">
    <source>
        <dbReference type="Proteomes" id="UP000029224"/>
    </source>
</evidence>
<evidence type="ECO:0000259" key="2">
    <source>
        <dbReference type="Pfam" id="PF10135"/>
    </source>
</evidence>
<keyword evidence="3" id="KW-0969">Cilium</keyword>
<sequence length="215" mass="23532">MLDAFTTGGVKVSPNAAQPLLQGLESHFLENHSFEKHSLNQLQNDNEAFVDIVKQIEAKPAEKNNKATTGTYQEPSSAISDKSFYLDQQSLNSLKYDNSQQGLMAAAQQFEALFIQSMLKRMRAASEALSNEDNPLSTKSSNLFQGMLDAQLAQTISRQSQFGLAEMIYQQLASRVPTDGANQANSLMNTSNEQARADAHHSAALHTVINLGGLR</sequence>
<evidence type="ECO:0000313" key="3">
    <source>
        <dbReference type="EMBL" id="GAL34460.1"/>
    </source>
</evidence>
<gene>
    <name evidence="3" type="ORF">JCM19240_4010</name>
</gene>